<comment type="similarity">
    <text evidence="1">Belongs to the glycosyltransferase group 1 family. Glycosyltransferase 4 subfamily.</text>
</comment>
<dbReference type="AlphaFoldDB" id="Q4RCF0"/>
<dbReference type="OrthoDB" id="10032790at2759"/>
<evidence type="ECO:0000259" key="10">
    <source>
        <dbReference type="Pfam" id="PF12038"/>
    </source>
</evidence>
<dbReference type="PANTHER" id="PTHR13615:SF3">
    <property type="entry name" value="GLYCOSYLTRANSFERASE-LIKE DOMAIN-CONTAINING PROTEIN 1"/>
    <property type="match status" value="1"/>
</dbReference>
<dbReference type="Pfam" id="PF12038">
    <property type="entry name" value="QTMAN_N"/>
    <property type="match status" value="1"/>
</dbReference>
<evidence type="ECO:0000256" key="8">
    <source>
        <dbReference type="ARBA" id="ARBA00048439"/>
    </source>
</evidence>
<comment type="catalytic activity">
    <reaction evidence="8">
        <text>queuosine(34) in tRNA(Asp) + GDP-alpha-D-mannose = O-4''-alpha-D-mannosylqueuosine(34) in tRNA(Asp) + GDP + H(+)</text>
        <dbReference type="Rhea" id="RHEA:12885"/>
        <dbReference type="Rhea" id="RHEA-COMP:18572"/>
        <dbReference type="Rhea" id="RHEA-COMP:18581"/>
        <dbReference type="ChEBI" id="CHEBI:15378"/>
        <dbReference type="ChEBI" id="CHEBI:57527"/>
        <dbReference type="ChEBI" id="CHEBI:58189"/>
        <dbReference type="ChEBI" id="CHEBI:194431"/>
        <dbReference type="ChEBI" id="CHEBI:194442"/>
        <dbReference type="EC" id="2.4.1.110"/>
    </reaction>
    <physiologicalReaction direction="left-to-right" evidence="8">
        <dbReference type="Rhea" id="RHEA:12886"/>
    </physiologicalReaction>
</comment>
<evidence type="ECO:0000256" key="9">
    <source>
        <dbReference type="SAM" id="Phobius"/>
    </source>
</evidence>
<dbReference type="EMBL" id="CAAE01019066">
    <property type="protein sequence ID" value="CAG13933.1"/>
    <property type="molecule type" value="Genomic_DNA"/>
</dbReference>
<dbReference type="InterPro" id="IPR022701">
    <property type="entry name" value="QTMAN_N"/>
</dbReference>
<dbReference type="InterPro" id="IPR051862">
    <property type="entry name" value="GT-like_domain_containing_1"/>
</dbReference>
<feature type="domain" description="tRNA-queuosine alpha-mannosyltransferase N-terminal" evidence="10">
    <location>
        <begin position="53"/>
        <end position="135"/>
    </location>
</feature>
<accession>Q4RCF0</accession>
<evidence type="ECO:0000256" key="3">
    <source>
        <dbReference type="ARBA" id="ARBA00022679"/>
    </source>
</evidence>
<dbReference type="EC" id="2.4.1.110" evidence="4"/>
<keyword evidence="13" id="KW-1185">Reference proteome</keyword>
<name>Q4RCF0_TETNG</name>
<keyword evidence="3" id="KW-0808">Transferase</keyword>
<reference evidence="11 13" key="1">
    <citation type="journal article" date="2004" name="Nature">
        <title>Genome duplication in the teleost fish Tetraodon nigroviridis reveals the early vertebrate proto-karyotype.</title>
        <authorList>
            <person name="Jaillon O."/>
            <person name="Aury J.-M."/>
            <person name="Brunet F."/>
            <person name="Petit J.-L."/>
            <person name="Stange-Thomann N."/>
            <person name="Mauceli E."/>
            <person name="Bouneau L."/>
            <person name="Fischer C."/>
            <person name="Ozouf-Costaz C."/>
            <person name="Bernot A."/>
            <person name="Nicaud S."/>
            <person name="Jaffe D."/>
            <person name="Fisher S."/>
            <person name="Lutfalla G."/>
            <person name="Dossat C."/>
            <person name="Segurens B."/>
            <person name="Dasilva C."/>
            <person name="Salanoubat M."/>
            <person name="Levy M."/>
            <person name="Boudet N."/>
            <person name="Castellano S."/>
            <person name="Anthouard V."/>
            <person name="Jubin C."/>
            <person name="Castelli V."/>
            <person name="Katinka M."/>
            <person name="Vacherie B."/>
            <person name="Biemont C."/>
            <person name="Skalli Z."/>
            <person name="Cattolico L."/>
            <person name="Poulain J."/>
            <person name="De Berardinis V."/>
            <person name="Cruaud C."/>
            <person name="Duprat S."/>
            <person name="Brottier P."/>
            <person name="Coutanceau J.-P."/>
            <person name="Gouzy J."/>
            <person name="Parra G."/>
            <person name="Lardier G."/>
            <person name="Chapple C."/>
            <person name="McKernan K.J."/>
            <person name="McEwan P."/>
            <person name="Bosak S."/>
            <person name="Kellis M."/>
            <person name="Volff J.-N."/>
            <person name="Guigo R."/>
            <person name="Zody M.C."/>
            <person name="Mesirov J."/>
            <person name="Lindblad-Toh K."/>
            <person name="Birren B."/>
            <person name="Nusbaum C."/>
            <person name="Kahn D."/>
            <person name="Robinson-Rechavi M."/>
            <person name="Laudet V."/>
            <person name="Schachter V."/>
            <person name="Quetier F."/>
            <person name="Saurin W."/>
            <person name="Scarpelli C."/>
            <person name="Wincker P."/>
            <person name="Lander E.S."/>
            <person name="Weissenbach J."/>
            <person name="Roest Crollius H."/>
        </authorList>
    </citation>
    <scope>NUCLEOTIDE SEQUENCE [LARGE SCALE GENOMIC DNA]</scope>
</reference>
<feature type="transmembrane region" description="Helical" evidence="9">
    <location>
        <begin position="176"/>
        <end position="203"/>
    </location>
</feature>
<dbReference type="GeneTree" id="ENSGT00390000006631"/>
<evidence type="ECO:0000256" key="6">
    <source>
        <dbReference type="ARBA" id="ARBA00044567"/>
    </source>
</evidence>
<dbReference type="Proteomes" id="UP000007303">
    <property type="component" value="Unassembled WGS sequence"/>
</dbReference>
<evidence type="ECO:0000313" key="13">
    <source>
        <dbReference type="Proteomes" id="UP000007303"/>
    </source>
</evidence>
<protein>
    <recommendedName>
        <fullName evidence="5">tRNA-queuosine alpha-mannosyltransferase</fullName>
        <ecNumber evidence="4">2.4.1.110</ecNumber>
    </recommendedName>
    <alternativeName>
        <fullName evidence="6">Glycosyltransferase-like domain-containing protein 1</fullName>
    </alternativeName>
</protein>
<dbReference type="HOGENOM" id="CLU_1340321_0_0_1"/>
<evidence type="ECO:0000256" key="2">
    <source>
        <dbReference type="ARBA" id="ARBA00022676"/>
    </source>
</evidence>
<evidence type="ECO:0000256" key="5">
    <source>
        <dbReference type="ARBA" id="ARBA00044539"/>
    </source>
</evidence>
<evidence type="ECO:0000313" key="12">
    <source>
        <dbReference type="Ensembl" id="ENSTNIP00000023107.1"/>
    </source>
</evidence>
<reference evidence="12" key="3">
    <citation type="submission" date="2025-05" db="UniProtKB">
        <authorList>
            <consortium name="Ensembl"/>
        </authorList>
    </citation>
    <scope>IDENTIFICATION</scope>
</reference>
<keyword evidence="9" id="KW-1133">Transmembrane helix</keyword>
<proteinExistence type="inferred from homology"/>
<evidence type="ECO:0000313" key="11">
    <source>
        <dbReference type="EMBL" id="CAG13933.1"/>
    </source>
</evidence>
<feature type="non-terminal residue" evidence="11">
    <location>
        <position position="205"/>
    </location>
</feature>
<reference evidence="11" key="2">
    <citation type="submission" date="2004-02" db="EMBL/GenBank/DDBJ databases">
        <authorList>
            <consortium name="Genoscope"/>
            <consortium name="Whitehead Institute Centre for Genome Research"/>
        </authorList>
    </citation>
    <scope>NUCLEOTIDE SEQUENCE</scope>
</reference>
<keyword evidence="9" id="KW-0812">Transmembrane</keyword>
<comment type="function">
    <text evidence="7">Glycosyltransferase that specifically catalyzes mannosylation of cytoplasmic tRNA(Asp) modified with queuosine at position 34 (queuosine(34)). Mannosylates the cyclopentene moiety of queuosine(34) in tRNA(Asp) to form mannosyl-queuosine(34). Mannosylation of queuosine(34) in tRNA(Asp) is required to slow-down elongation at cognate codons, GAC and GAU, thereby regulating protein translation.</text>
</comment>
<keyword evidence="9" id="KW-0472">Membrane</keyword>
<dbReference type="KEGG" id="tng:GSTEN00038900G001"/>
<organism evidence="11">
    <name type="scientific">Tetraodon nigroviridis</name>
    <name type="common">Spotted green pufferfish</name>
    <name type="synonym">Chelonodon nigroviridis</name>
    <dbReference type="NCBI Taxonomy" id="99883"/>
    <lineage>
        <taxon>Eukaryota</taxon>
        <taxon>Metazoa</taxon>
        <taxon>Chordata</taxon>
        <taxon>Craniata</taxon>
        <taxon>Vertebrata</taxon>
        <taxon>Euteleostomi</taxon>
        <taxon>Actinopterygii</taxon>
        <taxon>Neopterygii</taxon>
        <taxon>Teleostei</taxon>
        <taxon>Neoteleostei</taxon>
        <taxon>Acanthomorphata</taxon>
        <taxon>Eupercaria</taxon>
        <taxon>Tetraodontiformes</taxon>
        <taxon>Tetradontoidea</taxon>
        <taxon>Tetraodontidae</taxon>
        <taxon>Tetraodon</taxon>
    </lineage>
</organism>
<gene>
    <name evidence="11" type="ORF">GSTENG00038900001</name>
</gene>
<evidence type="ECO:0000256" key="4">
    <source>
        <dbReference type="ARBA" id="ARBA00044517"/>
    </source>
</evidence>
<dbReference type="PANTHER" id="PTHR13615">
    <property type="entry name" value="GLYCOSYLTRANSFERASE-LIKE 1"/>
    <property type="match status" value="1"/>
</dbReference>
<evidence type="ECO:0000256" key="7">
    <source>
        <dbReference type="ARBA" id="ARBA00045402"/>
    </source>
</evidence>
<dbReference type="Ensembl" id="ENSTNIT00000023349.1">
    <property type="protein sequence ID" value="ENSTNIP00000023107.1"/>
    <property type="gene ID" value="ENSTNIG00000019838.1"/>
</dbReference>
<sequence length="205" mass="22337">ETSSHLTGCHYEQGTLVTLTFDLWELRVLACISWMIAADLVWCRDNPGQGPRLLLIEAFYGGSHKQLVDLLESNISSCSLVTLPAKKWHWRARTAALLLSQVIPTCPSYRVLFSSSVLNLCELVALRPDLAALKKGPLLPREPAALPSPSEQGKGLPERLKPGFSLEKALGVCVCVYVVCCVCVCVWCVCVCVCVCVCLTVCLSA</sequence>
<keyword evidence="2" id="KW-0328">Glycosyltransferase</keyword>
<dbReference type="GO" id="GO:0016438">
    <property type="term" value="F:tRNA-queuosine(34) beta-mannosyltransferase activity"/>
    <property type="evidence" value="ECO:0007669"/>
    <property type="project" value="UniProtKB-EC"/>
</dbReference>
<evidence type="ECO:0000256" key="1">
    <source>
        <dbReference type="ARBA" id="ARBA00009481"/>
    </source>
</evidence>